<evidence type="ECO:0000256" key="10">
    <source>
        <dbReference type="ARBA" id="ARBA00023027"/>
    </source>
</evidence>
<dbReference type="SUPFAM" id="SSF51412">
    <property type="entry name" value="Inosine monophosphate dehydrogenase (IMPDH)"/>
    <property type="match status" value="1"/>
</dbReference>
<feature type="active site" description="Thioimidate intermediate" evidence="13 14">
    <location>
        <position position="304"/>
    </location>
</feature>
<keyword evidence="9 13" id="KW-0560">Oxidoreductase</keyword>
<dbReference type="Pfam" id="PF00478">
    <property type="entry name" value="IMPDH"/>
    <property type="match status" value="1"/>
</dbReference>
<evidence type="ECO:0000256" key="14">
    <source>
        <dbReference type="PIRSR" id="PIRSR000130-1"/>
    </source>
</evidence>
<feature type="domain" description="CBS" evidence="21">
    <location>
        <begin position="152"/>
        <end position="210"/>
    </location>
</feature>
<evidence type="ECO:0000256" key="5">
    <source>
        <dbReference type="ARBA" id="ARBA00022737"/>
    </source>
</evidence>
<dbReference type="PANTHER" id="PTHR11911">
    <property type="entry name" value="INOSINE-5-MONOPHOSPHATE DEHYDROGENASE RELATED"/>
    <property type="match status" value="1"/>
</dbReference>
<keyword evidence="23" id="KW-1185">Reference proteome</keyword>
<dbReference type="OrthoDB" id="9805398at2"/>
<evidence type="ECO:0000256" key="4">
    <source>
        <dbReference type="ARBA" id="ARBA00022723"/>
    </source>
</evidence>
<dbReference type="GO" id="GO:0003938">
    <property type="term" value="F:IMP dehydrogenase activity"/>
    <property type="evidence" value="ECO:0007669"/>
    <property type="project" value="UniProtKB-UniRule"/>
</dbReference>
<evidence type="ECO:0000313" key="23">
    <source>
        <dbReference type="Proteomes" id="UP000243207"/>
    </source>
</evidence>
<evidence type="ECO:0000256" key="6">
    <source>
        <dbReference type="ARBA" id="ARBA00022749"/>
    </source>
</evidence>
<feature type="domain" description="CBS" evidence="21">
    <location>
        <begin position="93"/>
        <end position="148"/>
    </location>
</feature>
<comment type="similarity">
    <text evidence="2 13 19">Belongs to the IMPDH/GMPR family.</text>
</comment>
<organism evidence="22 23">
    <name type="scientific">Halopseudomonas xinjiangensis</name>
    <dbReference type="NCBI Taxonomy" id="487184"/>
    <lineage>
        <taxon>Bacteria</taxon>
        <taxon>Pseudomonadati</taxon>
        <taxon>Pseudomonadota</taxon>
        <taxon>Gammaproteobacteria</taxon>
        <taxon>Pseudomonadales</taxon>
        <taxon>Pseudomonadaceae</taxon>
        <taxon>Halopseudomonas</taxon>
    </lineage>
</organism>
<feature type="binding site" description="in other chain" evidence="13 17">
    <location>
        <position position="304"/>
    </location>
    <ligand>
        <name>K(+)</name>
        <dbReference type="ChEBI" id="CHEBI:29103"/>
        <note>ligand shared between two tetrameric partners</note>
    </ligand>
</feature>
<dbReference type="STRING" id="487184.SAMN05216421_0219"/>
<feature type="binding site" description="in other chain" evidence="13 17">
    <location>
        <position position="299"/>
    </location>
    <ligand>
        <name>K(+)</name>
        <dbReference type="ChEBI" id="CHEBI:29103"/>
        <note>ligand shared between two tetrameric partners</note>
    </ligand>
</feature>
<dbReference type="CDD" id="cd04601">
    <property type="entry name" value="CBS_pair_IMPDH"/>
    <property type="match status" value="1"/>
</dbReference>
<dbReference type="GO" id="GO:0006183">
    <property type="term" value="P:GTP biosynthetic process"/>
    <property type="evidence" value="ECO:0007669"/>
    <property type="project" value="TreeGrafter"/>
</dbReference>
<keyword evidence="6 13" id="KW-0332">GMP biosynthesis</keyword>
<evidence type="ECO:0000256" key="2">
    <source>
        <dbReference type="ARBA" id="ARBA00005502"/>
    </source>
</evidence>
<keyword evidence="10 13" id="KW-0520">NAD</keyword>
<keyword evidence="7 13" id="KW-0658">Purine biosynthesis</keyword>
<feature type="binding site" evidence="13 15">
    <location>
        <begin position="337"/>
        <end position="339"/>
    </location>
    <ligand>
        <name>IMP</name>
        <dbReference type="ChEBI" id="CHEBI:58053"/>
    </ligand>
</feature>
<dbReference type="InterPro" id="IPR000644">
    <property type="entry name" value="CBS_dom"/>
</dbReference>
<feature type="binding site" evidence="13 15">
    <location>
        <position position="417"/>
    </location>
    <ligand>
        <name>IMP</name>
        <dbReference type="ChEBI" id="CHEBI:58053"/>
    </ligand>
</feature>
<evidence type="ECO:0000259" key="21">
    <source>
        <dbReference type="PROSITE" id="PS51371"/>
    </source>
</evidence>
<feature type="binding site" evidence="13 15">
    <location>
        <begin position="360"/>
        <end position="361"/>
    </location>
    <ligand>
        <name>IMP</name>
        <dbReference type="ChEBI" id="CHEBI:58053"/>
    </ligand>
</feature>
<accession>A0A1H1LMU3</accession>
<evidence type="ECO:0000256" key="7">
    <source>
        <dbReference type="ARBA" id="ARBA00022755"/>
    </source>
</evidence>
<dbReference type="GO" id="GO:0000166">
    <property type="term" value="F:nucleotide binding"/>
    <property type="evidence" value="ECO:0007669"/>
    <property type="project" value="UniProtKB-UniRule"/>
</dbReference>
<feature type="binding site" evidence="13">
    <location>
        <position position="472"/>
    </location>
    <ligand>
        <name>K(+)</name>
        <dbReference type="ChEBI" id="CHEBI:29103"/>
        <note>ligand shared between two tetrameric partners</note>
    </ligand>
</feature>
<comment type="subunit">
    <text evidence="3 13">Homotetramer.</text>
</comment>
<evidence type="ECO:0000256" key="11">
    <source>
        <dbReference type="ARBA" id="ARBA00023122"/>
    </source>
</evidence>
<evidence type="ECO:0000256" key="12">
    <source>
        <dbReference type="ARBA" id="ARBA00048028"/>
    </source>
</evidence>
<dbReference type="EMBL" id="LT629736">
    <property type="protein sequence ID" value="SDR75199.1"/>
    <property type="molecule type" value="Genomic_DNA"/>
</dbReference>
<dbReference type="SMART" id="SM01240">
    <property type="entry name" value="IMPDH"/>
    <property type="match status" value="1"/>
</dbReference>
<dbReference type="SUPFAM" id="SSF54631">
    <property type="entry name" value="CBS-domain pair"/>
    <property type="match status" value="1"/>
</dbReference>
<keyword evidence="11 18" id="KW-0129">CBS domain</keyword>
<feature type="binding site" description="in other chain" evidence="13 17">
    <location>
        <position position="301"/>
    </location>
    <ligand>
        <name>K(+)</name>
        <dbReference type="ChEBI" id="CHEBI:29103"/>
        <note>ligand shared between two tetrameric partners</note>
    </ligand>
</feature>
<evidence type="ECO:0000256" key="16">
    <source>
        <dbReference type="PIRSR" id="PIRSR000130-3"/>
    </source>
</evidence>
<evidence type="ECO:0000256" key="9">
    <source>
        <dbReference type="ARBA" id="ARBA00023002"/>
    </source>
</evidence>
<evidence type="ECO:0000256" key="3">
    <source>
        <dbReference type="ARBA" id="ARBA00011881"/>
    </source>
</evidence>
<protein>
    <recommendedName>
        <fullName evidence="13 20">Inosine-5'-monophosphate dehydrogenase</fullName>
        <shortName evidence="13">IMP dehydrogenase</shortName>
        <shortName evidence="13">IMPD</shortName>
        <shortName evidence="13">IMPDH</shortName>
        <ecNumber evidence="13 20">1.1.1.205</ecNumber>
    </recommendedName>
</protein>
<comment type="activity regulation">
    <text evidence="13">Mycophenolic acid (MPA) is a non-competitive inhibitor that prevents formation of the closed enzyme conformation by binding to the same site as the amobile flap. In contrast, mizoribine monophosphate (MZP) is a competitive inhibitor that induces the closed conformation. MPA is a potent inhibitor of mammalian IMPDHs but a poor inhibitor of the bacterial enzymes. MZP is a more potent inhibitor of bacterial IMPDH.</text>
</comment>
<dbReference type="PROSITE" id="PS00487">
    <property type="entry name" value="IMP_DH_GMP_RED"/>
    <property type="match status" value="1"/>
</dbReference>
<dbReference type="CDD" id="cd00381">
    <property type="entry name" value="IMPDH"/>
    <property type="match status" value="1"/>
</dbReference>
<comment type="cofactor">
    <cofactor evidence="1 13">
        <name>K(+)</name>
        <dbReference type="ChEBI" id="CHEBI:29103"/>
    </cofactor>
</comment>
<dbReference type="NCBIfam" id="TIGR01302">
    <property type="entry name" value="IMP_dehydrog"/>
    <property type="match status" value="1"/>
</dbReference>
<feature type="binding site" evidence="13">
    <location>
        <position position="247"/>
    </location>
    <ligand>
        <name>NAD(+)</name>
        <dbReference type="ChEBI" id="CHEBI:57540"/>
    </ligand>
</feature>
<feature type="binding site" evidence="16">
    <location>
        <begin position="247"/>
        <end position="249"/>
    </location>
    <ligand>
        <name>NAD(+)</name>
        <dbReference type="ChEBI" id="CHEBI:57540"/>
    </ligand>
</feature>
<dbReference type="PIRSF" id="PIRSF000130">
    <property type="entry name" value="IMPDH"/>
    <property type="match status" value="1"/>
</dbReference>
<comment type="catalytic activity">
    <reaction evidence="12 13 20">
        <text>IMP + NAD(+) + H2O = XMP + NADH + H(+)</text>
        <dbReference type="Rhea" id="RHEA:11708"/>
        <dbReference type="ChEBI" id="CHEBI:15377"/>
        <dbReference type="ChEBI" id="CHEBI:15378"/>
        <dbReference type="ChEBI" id="CHEBI:57464"/>
        <dbReference type="ChEBI" id="CHEBI:57540"/>
        <dbReference type="ChEBI" id="CHEBI:57945"/>
        <dbReference type="ChEBI" id="CHEBI:58053"/>
        <dbReference type="EC" id="1.1.1.205"/>
    </reaction>
</comment>
<evidence type="ECO:0000256" key="1">
    <source>
        <dbReference type="ARBA" id="ARBA00001958"/>
    </source>
</evidence>
<dbReference type="UniPathway" id="UPA00601">
    <property type="reaction ID" value="UER00295"/>
</dbReference>
<comment type="pathway">
    <text evidence="13 20">Purine metabolism; XMP biosynthesis via de novo pathway; XMP from IMP: step 1/1.</text>
</comment>
<feature type="binding site" evidence="13 16">
    <location>
        <begin position="297"/>
        <end position="299"/>
    </location>
    <ligand>
        <name>NAD(+)</name>
        <dbReference type="ChEBI" id="CHEBI:57540"/>
    </ligand>
</feature>
<dbReference type="HAMAP" id="MF_01964">
    <property type="entry name" value="IMPDH"/>
    <property type="match status" value="1"/>
</dbReference>
<dbReference type="PROSITE" id="PS51371">
    <property type="entry name" value="CBS"/>
    <property type="match status" value="2"/>
</dbReference>
<dbReference type="RefSeq" id="WP_093391413.1">
    <property type="nucleotide sequence ID" value="NZ_LT629736.1"/>
</dbReference>
<keyword evidence="8 13" id="KW-0630">Potassium</keyword>
<dbReference type="InterPro" id="IPR005990">
    <property type="entry name" value="IMP_DH"/>
</dbReference>
<evidence type="ECO:0000256" key="8">
    <source>
        <dbReference type="ARBA" id="ARBA00022958"/>
    </source>
</evidence>
<name>A0A1H1LMU3_9GAMM</name>
<reference evidence="23" key="1">
    <citation type="submission" date="2016-10" db="EMBL/GenBank/DDBJ databases">
        <authorList>
            <person name="Varghese N."/>
            <person name="Submissions S."/>
        </authorList>
    </citation>
    <scope>NUCLEOTIDE SEQUENCE [LARGE SCALE GENOMIC DNA]</scope>
    <source>
        <strain evidence="23">NRRL B-51270</strain>
    </source>
</reference>
<dbReference type="InterPro" id="IPR015875">
    <property type="entry name" value="IMP_DH/GMP_Rdtase_CS"/>
</dbReference>
<evidence type="ECO:0000313" key="22">
    <source>
        <dbReference type="EMBL" id="SDR75199.1"/>
    </source>
</evidence>
<evidence type="ECO:0000256" key="18">
    <source>
        <dbReference type="PROSITE-ProRule" id="PRU00703"/>
    </source>
</evidence>
<proteinExistence type="inferred from homology"/>
<comment type="caution">
    <text evidence="13">Lacks conserved residue(s) required for the propagation of feature annotation.</text>
</comment>
<dbReference type="InterPro" id="IPR046342">
    <property type="entry name" value="CBS_dom_sf"/>
</dbReference>
<keyword evidence="5" id="KW-0677">Repeat</keyword>
<feature type="binding site" evidence="13">
    <location>
        <position position="473"/>
    </location>
    <ligand>
        <name>K(+)</name>
        <dbReference type="ChEBI" id="CHEBI:29103"/>
        <note>ligand shared between two tetrameric partners</note>
    </ligand>
</feature>
<dbReference type="EC" id="1.1.1.205" evidence="13 20"/>
<dbReference type="AlphaFoldDB" id="A0A1H1LMU3"/>
<evidence type="ECO:0000256" key="13">
    <source>
        <dbReference type="HAMAP-Rule" id="MF_01964"/>
    </source>
</evidence>
<evidence type="ECO:0000256" key="19">
    <source>
        <dbReference type="RuleBase" id="RU003927"/>
    </source>
</evidence>
<dbReference type="FunFam" id="3.20.20.70:FF:000003">
    <property type="entry name" value="GMP reductase"/>
    <property type="match status" value="1"/>
</dbReference>
<comment type="function">
    <text evidence="13">Catalyzes the conversion of inosine 5'-phosphate (IMP) to xanthosine 5'-phosphate (XMP), the first committed and rate-limiting step in the de novo synthesis of guanine nucleotides, and therefore plays an important role in the regulation of cell growth.</text>
</comment>
<dbReference type="GO" id="GO:0046872">
    <property type="term" value="F:metal ion binding"/>
    <property type="evidence" value="ECO:0007669"/>
    <property type="project" value="UniProtKB-UniRule"/>
</dbReference>
<sequence length="489" mass="51543">MLRISQEALTFDDVLLVPGYSEVLPKDVSLKSRLTRRIELNIPLLSAAMDTVTEARLAIAMAQEGGMGIIHKNMTIDQQAAEVRKVKKFESGVVKDPITIDAGATVGELVELTRQNNISGVPVLSGGNLVGIVTARDVRFETRMNAPVSDVMTPKEKLVTVKEGVSAAEVRDLLHRHRIEKVLIVDDAFNLKGMMTVKDIEKARAYPSAAKDDQGRLLVGAAVGTGQDTPDRVAALVNAGVDVVIVDTAHGHSKGVIDRVRWVKETYPDIQVIGGNIATAAAAKALVEAGADAVKVGIGPGSICTTRIVAGVGVPQISAIADVAAALEGTEVPVIADGGIRFSGDLSKAIAAGASVVMMGSMFAGTEEAPGEIELFQGRSYKAYRGMGSMGAMAQSQGSSDRYFQDSSAGAEKLVPEGIEGRVPYKGSLAAILHQLMGGLRASMGYTGCNTIVEMRTKPQFVRITGAGMSESHVHDVQITKEAPNYRVG</sequence>
<evidence type="ECO:0000256" key="17">
    <source>
        <dbReference type="PIRSR" id="PIRSR000130-4"/>
    </source>
</evidence>
<dbReference type="Gene3D" id="3.20.20.70">
    <property type="entry name" value="Aldolase class I"/>
    <property type="match status" value="1"/>
</dbReference>
<dbReference type="Pfam" id="PF00571">
    <property type="entry name" value="CBS"/>
    <property type="match status" value="2"/>
</dbReference>
<dbReference type="InterPro" id="IPR001093">
    <property type="entry name" value="IMP_DH_GMPRt"/>
</dbReference>
<gene>
    <name evidence="13" type="primary">guaB</name>
    <name evidence="22" type="ORF">SAMN05216421_0219</name>
</gene>
<dbReference type="GO" id="GO:0006177">
    <property type="term" value="P:GMP biosynthetic process"/>
    <property type="evidence" value="ECO:0007669"/>
    <property type="project" value="UniProtKB-UniRule"/>
</dbReference>
<feature type="binding site" evidence="13">
    <location>
        <position position="471"/>
    </location>
    <ligand>
        <name>K(+)</name>
        <dbReference type="ChEBI" id="CHEBI:29103"/>
        <note>ligand shared between two tetrameric partners</note>
    </ligand>
</feature>
<evidence type="ECO:0000256" key="20">
    <source>
        <dbReference type="RuleBase" id="RU003928"/>
    </source>
</evidence>
<evidence type="ECO:0000256" key="15">
    <source>
        <dbReference type="PIRSR" id="PIRSR000130-2"/>
    </source>
</evidence>
<dbReference type="InterPro" id="IPR013785">
    <property type="entry name" value="Aldolase_TIM"/>
</dbReference>
<dbReference type="Proteomes" id="UP000243207">
    <property type="component" value="Chromosome I"/>
</dbReference>
<keyword evidence="4 13" id="KW-0479">Metal-binding</keyword>
<dbReference type="PANTHER" id="PTHR11911:SF111">
    <property type="entry name" value="INOSINE-5'-MONOPHOSPHATE DEHYDROGENASE"/>
    <property type="match status" value="1"/>
</dbReference>
<dbReference type="SMART" id="SM00116">
    <property type="entry name" value="CBS"/>
    <property type="match status" value="2"/>
</dbReference>
<feature type="binding site" evidence="13 15">
    <location>
        <position position="302"/>
    </location>
    <ligand>
        <name>IMP</name>
        <dbReference type="ChEBI" id="CHEBI:58053"/>
    </ligand>
</feature>
<feature type="binding site" evidence="13 15">
    <location>
        <begin position="384"/>
        <end position="388"/>
    </location>
    <ligand>
        <name>IMP</name>
        <dbReference type="ChEBI" id="CHEBI:58053"/>
    </ligand>
</feature>
<feature type="active site" description="Proton acceptor" evidence="13 14">
    <location>
        <position position="402"/>
    </location>
</feature>